<name>A0A4R2LBG7_9FIRM</name>
<protein>
    <submittedName>
        <fullName evidence="6">Ferredoxin-like protein FixX</fullName>
    </submittedName>
</protein>
<evidence type="ECO:0000256" key="1">
    <source>
        <dbReference type="ARBA" id="ARBA00022448"/>
    </source>
</evidence>
<dbReference type="GO" id="GO:0005506">
    <property type="term" value="F:iron ion binding"/>
    <property type="evidence" value="ECO:0007669"/>
    <property type="project" value="InterPro"/>
</dbReference>
<evidence type="ECO:0000256" key="2">
    <source>
        <dbReference type="ARBA" id="ARBA00022723"/>
    </source>
</evidence>
<accession>A0A4R2LBG7</accession>
<keyword evidence="1" id="KW-0813">Transport</keyword>
<keyword evidence="5" id="KW-0411">Iron-sulfur</keyword>
<comment type="caution">
    <text evidence="6">The sequence shown here is derived from an EMBL/GenBank/DDBJ whole genome shotgun (WGS) entry which is preliminary data.</text>
</comment>
<sequence length="94" mass="10661">MKKLSVEAKLGLDLFHTDEENSHIDVDLECTDEEEIRKLVLACPAECYKYIDGKFSFSYLGCLECGTCRVLSHDKIVKGWKHPHGEIGVSFRQG</sequence>
<dbReference type="PANTHER" id="PTHR43082:SF3">
    <property type="entry name" value="FERREDOXIN-LIKE PROTEIN YDIT"/>
    <property type="match status" value="1"/>
</dbReference>
<gene>
    <name evidence="6" type="ORF">EV212_10875</name>
</gene>
<dbReference type="PANTHER" id="PTHR43082">
    <property type="entry name" value="FERREDOXIN-LIKE"/>
    <property type="match status" value="1"/>
</dbReference>
<dbReference type="Proteomes" id="UP000295711">
    <property type="component" value="Unassembled WGS sequence"/>
</dbReference>
<dbReference type="SUPFAM" id="SSF54862">
    <property type="entry name" value="4Fe-4S ferredoxins"/>
    <property type="match status" value="1"/>
</dbReference>
<dbReference type="GO" id="GO:0051536">
    <property type="term" value="F:iron-sulfur cluster binding"/>
    <property type="evidence" value="ECO:0007669"/>
    <property type="project" value="UniProtKB-KW"/>
</dbReference>
<keyword evidence="4" id="KW-0408">Iron</keyword>
<evidence type="ECO:0000313" key="7">
    <source>
        <dbReference type="Proteomes" id="UP000295711"/>
    </source>
</evidence>
<organism evidence="6 7">
    <name type="scientific">Frisingicoccus caecimuris</name>
    <dbReference type="NCBI Taxonomy" id="1796636"/>
    <lineage>
        <taxon>Bacteria</taxon>
        <taxon>Bacillati</taxon>
        <taxon>Bacillota</taxon>
        <taxon>Clostridia</taxon>
        <taxon>Lachnospirales</taxon>
        <taxon>Lachnospiraceae</taxon>
        <taxon>Frisingicoccus</taxon>
    </lineage>
</organism>
<proteinExistence type="predicted"/>
<dbReference type="RefSeq" id="WP_132092073.1">
    <property type="nucleotide sequence ID" value="NZ_JANKAQ010000009.1"/>
</dbReference>
<dbReference type="AlphaFoldDB" id="A0A4R2LBG7"/>
<dbReference type="EMBL" id="SLXA01000008">
    <property type="protein sequence ID" value="TCO84315.1"/>
    <property type="molecule type" value="Genomic_DNA"/>
</dbReference>
<dbReference type="PIRSF" id="PIRSF036548">
    <property type="entry name" value="Fdx_FixX"/>
    <property type="match status" value="1"/>
</dbReference>
<keyword evidence="3" id="KW-0249">Electron transport</keyword>
<dbReference type="InterPro" id="IPR012206">
    <property type="entry name" value="Fd_FixX"/>
</dbReference>
<dbReference type="OrthoDB" id="9800260at2"/>
<evidence type="ECO:0000256" key="3">
    <source>
        <dbReference type="ARBA" id="ARBA00022982"/>
    </source>
</evidence>
<reference evidence="6 7" key="1">
    <citation type="submission" date="2019-03" db="EMBL/GenBank/DDBJ databases">
        <title>Genomic Encyclopedia of Type Strains, Phase IV (KMG-IV): sequencing the most valuable type-strain genomes for metagenomic binning, comparative biology and taxonomic classification.</title>
        <authorList>
            <person name="Goeker M."/>
        </authorList>
    </citation>
    <scope>NUCLEOTIDE SEQUENCE [LARGE SCALE GENOMIC DNA]</scope>
    <source>
        <strain evidence="6 7">DSM 28559</strain>
    </source>
</reference>
<evidence type="ECO:0000256" key="4">
    <source>
        <dbReference type="ARBA" id="ARBA00023004"/>
    </source>
</evidence>
<dbReference type="Gene3D" id="3.30.70.20">
    <property type="match status" value="1"/>
</dbReference>
<evidence type="ECO:0000313" key="6">
    <source>
        <dbReference type="EMBL" id="TCO84315.1"/>
    </source>
</evidence>
<evidence type="ECO:0000256" key="5">
    <source>
        <dbReference type="ARBA" id="ARBA00023014"/>
    </source>
</evidence>
<keyword evidence="2" id="KW-0479">Metal-binding</keyword>
<keyword evidence="7" id="KW-1185">Reference proteome</keyword>